<keyword evidence="2" id="KW-0067">ATP-binding</keyword>
<dbReference type="SUPFAM" id="SSF56801">
    <property type="entry name" value="Acetyl-CoA synthetase-like"/>
    <property type="match status" value="1"/>
</dbReference>
<feature type="domain" description="AMP-dependent synthetase/ligase" evidence="4">
    <location>
        <begin position="19"/>
        <end position="380"/>
    </location>
</feature>
<protein>
    <submittedName>
        <fullName evidence="5">AMP-dependent synthetase and ligase</fullName>
    </submittedName>
</protein>
<evidence type="ECO:0000256" key="1">
    <source>
        <dbReference type="ARBA" id="ARBA00022741"/>
    </source>
</evidence>
<reference evidence="5" key="1">
    <citation type="submission" date="2017-02" db="EMBL/GenBank/DDBJ databases">
        <authorList>
            <person name="Regsiter A."/>
            <person name="William W."/>
        </authorList>
    </citation>
    <scope>NUCLEOTIDE SEQUENCE</scope>
    <source>
        <strain evidence="5">BdmA 4</strain>
    </source>
</reference>
<gene>
    <name evidence="5" type="ORF">SPIRO4BDMA_40175</name>
</gene>
<keyword evidence="5" id="KW-0436">Ligase</keyword>
<sequence length="566" mass="62266">MITLKDYTLAEVPQLSGARFGLRPALSMVGGAVYTYRDFERISRGVAESLIADGVKKGDRIALLAENSPHWVMTYFGILRAGAIVVPILTDFIPVQICNIIQHADARIVFTSEKLRAKLSELPKETAIREIKQSYVPSPSPAALPAVAADDLAMIVYTSGTTGLSKGVMLTHRNILSNATACKSIITLYRTDRLLSILPLAHTYEFTIGTVIALLSGSHIHYLDRPPSATVLIPALQAVRPTIMLSVPLVIEKIYRSSIKPTLDGMKLYKNKFFRPLILLFAGMKLKKTFGGRIRFFGVGGAPLAADVEEFLKKAHFPYAIGYGLTETAPLLAGCSPRSTFLRSTGPALKGVDLRIAEPRPDTGEGEIQAKGPNIFKGYWRDEARTREAFSSDGWFRTGDLGYLDKKSRLFIRGRLKTMILGASGENIYPEEIESIINQAPEVAESLVVEDEEGLTALVYLKSEELENLEARLQDSIDAAGDLGSRVGQAIVNVEKSMAGTVNHAVVDAEKALERLLENIRKEANSKLAAFSRIQHVKIHREPFEKTPTQKIKRFLYGKKKAEGAR</sequence>
<dbReference type="GO" id="GO:0004467">
    <property type="term" value="F:long-chain fatty acid-CoA ligase activity"/>
    <property type="evidence" value="ECO:0007669"/>
    <property type="project" value="UniProtKB-EC"/>
</dbReference>
<proteinExistence type="predicted"/>
<evidence type="ECO:0000259" key="4">
    <source>
        <dbReference type="Pfam" id="PF00501"/>
    </source>
</evidence>
<keyword evidence="1" id="KW-0547">Nucleotide-binding</keyword>
<dbReference type="PANTHER" id="PTHR43272:SF33">
    <property type="entry name" value="AMP-BINDING DOMAIN-CONTAINING PROTEIN-RELATED"/>
    <property type="match status" value="1"/>
</dbReference>
<evidence type="ECO:0000256" key="3">
    <source>
        <dbReference type="ARBA" id="ARBA00024484"/>
    </source>
</evidence>
<dbReference type="PROSITE" id="PS00455">
    <property type="entry name" value="AMP_BINDING"/>
    <property type="match status" value="1"/>
</dbReference>
<dbReference type="Pfam" id="PF00501">
    <property type="entry name" value="AMP-binding"/>
    <property type="match status" value="1"/>
</dbReference>
<dbReference type="InterPro" id="IPR020845">
    <property type="entry name" value="AMP-binding_CS"/>
</dbReference>
<organism evidence="5">
    <name type="scientific">uncultured spirochete</name>
    <dbReference type="NCBI Taxonomy" id="156406"/>
    <lineage>
        <taxon>Bacteria</taxon>
        <taxon>Pseudomonadati</taxon>
        <taxon>Spirochaetota</taxon>
        <taxon>Spirochaetia</taxon>
        <taxon>Spirochaetales</taxon>
        <taxon>environmental samples</taxon>
    </lineage>
</organism>
<evidence type="ECO:0000313" key="5">
    <source>
        <dbReference type="EMBL" id="SLM17606.1"/>
    </source>
</evidence>
<dbReference type="GO" id="GO:0016020">
    <property type="term" value="C:membrane"/>
    <property type="evidence" value="ECO:0007669"/>
    <property type="project" value="TreeGrafter"/>
</dbReference>
<evidence type="ECO:0000256" key="2">
    <source>
        <dbReference type="ARBA" id="ARBA00022840"/>
    </source>
</evidence>
<dbReference type="PANTHER" id="PTHR43272">
    <property type="entry name" value="LONG-CHAIN-FATTY-ACID--COA LIGASE"/>
    <property type="match status" value="1"/>
</dbReference>
<dbReference type="GO" id="GO:0005524">
    <property type="term" value="F:ATP binding"/>
    <property type="evidence" value="ECO:0007669"/>
    <property type="project" value="UniProtKB-KW"/>
</dbReference>
<name>A0A3P3XMT4_9SPIR</name>
<dbReference type="Gene3D" id="3.40.50.12780">
    <property type="entry name" value="N-terminal domain of ligase-like"/>
    <property type="match status" value="1"/>
</dbReference>
<dbReference type="InterPro" id="IPR042099">
    <property type="entry name" value="ANL_N_sf"/>
</dbReference>
<comment type="catalytic activity">
    <reaction evidence="3">
        <text>a long-chain fatty acid + ATP + CoA = a long-chain fatty acyl-CoA + AMP + diphosphate</text>
        <dbReference type="Rhea" id="RHEA:15421"/>
        <dbReference type="ChEBI" id="CHEBI:30616"/>
        <dbReference type="ChEBI" id="CHEBI:33019"/>
        <dbReference type="ChEBI" id="CHEBI:57287"/>
        <dbReference type="ChEBI" id="CHEBI:57560"/>
        <dbReference type="ChEBI" id="CHEBI:83139"/>
        <dbReference type="ChEBI" id="CHEBI:456215"/>
        <dbReference type="EC" id="6.2.1.3"/>
    </reaction>
    <physiologicalReaction direction="left-to-right" evidence="3">
        <dbReference type="Rhea" id="RHEA:15422"/>
    </physiologicalReaction>
</comment>
<dbReference type="InterPro" id="IPR000873">
    <property type="entry name" value="AMP-dep_synth/lig_dom"/>
</dbReference>
<dbReference type="Gene3D" id="3.30.300.30">
    <property type="match status" value="1"/>
</dbReference>
<dbReference type="InterPro" id="IPR045851">
    <property type="entry name" value="AMP-bd_C_sf"/>
</dbReference>
<dbReference type="EMBL" id="FWDO01000004">
    <property type="protein sequence ID" value="SLM17606.1"/>
    <property type="molecule type" value="Genomic_DNA"/>
</dbReference>
<dbReference type="AlphaFoldDB" id="A0A3P3XMT4"/>
<accession>A0A3P3XMT4</accession>